<organism evidence="2 3">
    <name type="scientific">Kriegella aquimaris</name>
    <dbReference type="NCBI Taxonomy" id="192904"/>
    <lineage>
        <taxon>Bacteria</taxon>
        <taxon>Pseudomonadati</taxon>
        <taxon>Bacteroidota</taxon>
        <taxon>Flavobacteriia</taxon>
        <taxon>Flavobacteriales</taxon>
        <taxon>Flavobacteriaceae</taxon>
        <taxon>Kriegella</taxon>
    </lineage>
</organism>
<feature type="domain" description="Tetracyclin repressor-like C-terminal" evidence="1">
    <location>
        <begin position="87"/>
        <end position="213"/>
    </location>
</feature>
<dbReference type="STRING" id="192904.SAMN04488514_115103"/>
<dbReference type="OrthoDB" id="977687at2"/>
<evidence type="ECO:0000313" key="2">
    <source>
        <dbReference type="EMBL" id="SDM83691.1"/>
    </source>
</evidence>
<sequence length="219" mass="25520">MATKVKSKKVTDDTIISMYMDYVLENEVVPKSVYKFCNDKGIDEAVFYENFGSIAGVQKSIWTKFFLHTKNLLTSNKEYDSFSNKDKLLTFYYSFFELLTLNRSYVLFTLENDKSLLKKMEQLKGLRKHFKAFASELIVEGNAEKSLKITKHNPRLFSEGAWLQLLFILKFWMDDDSAGFEKTDIAIEKSVNTVFDVFENTPLDNIIDFGKFLFKEKMA</sequence>
<dbReference type="SUPFAM" id="SSF48498">
    <property type="entry name" value="Tetracyclin repressor-like, C-terminal domain"/>
    <property type="match status" value="1"/>
</dbReference>
<dbReference type="Pfam" id="PF17931">
    <property type="entry name" value="TetR_C_23"/>
    <property type="match status" value="1"/>
</dbReference>
<dbReference type="AlphaFoldDB" id="A0A1G9WHM6"/>
<reference evidence="2 3" key="1">
    <citation type="submission" date="2016-10" db="EMBL/GenBank/DDBJ databases">
        <authorList>
            <person name="de Groot N.N."/>
        </authorList>
    </citation>
    <scope>NUCLEOTIDE SEQUENCE [LARGE SCALE GENOMIC DNA]</scope>
    <source>
        <strain evidence="2 3">DSM 19886</strain>
    </source>
</reference>
<gene>
    <name evidence="2" type="ORF">SAMN04488514_115103</name>
</gene>
<protein>
    <recommendedName>
        <fullName evidence="1">Tetracyclin repressor-like C-terminal domain-containing protein</fullName>
    </recommendedName>
</protein>
<proteinExistence type="predicted"/>
<dbReference type="InterPro" id="IPR041673">
    <property type="entry name" value="TetR_C_23"/>
</dbReference>
<dbReference type="EMBL" id="FNGV01000015">
    <property type="protein sequence ID" value="SDM83691.1"/>
    <property type="molecule type" value="Genomic_DNA"/>
</dbReference>
<evidence type="ECO:0000313" key="3">
    <source>
        <dbReference type="Proteomes" id="UP000199440"/>
    </source>
</evidence>
<dbReference type="Proteomes" id="UP000199440">
    <property type="component" value="Unassembled WGS sequence"/>
</dbReference>
<keyword evidence="3" id="KW-1185">Reference proteome</keyword>
<dbReference type="RefSeq" id="WP_089894571.1">
    <property type="nucleotide sequence ID" value="NZ_FNGV01000015.1"/>
</dbReference>
<accession>A0A1G9WHM6</accession>
<dbReference type="InterPro" id="IPR036271">
    <property type="entry name" value="Tet_transcr_reg_TetR-rel_C_sf"/>
</dbReference>
<evidence type="ECO:0000259" key="1">
    <source>
        <dbReference type="Pfam" id="PF17931"/>
    </source>
</evidence>
<name>A0A1G9WHM6_9FLAO</name>